<gene>
    <name evidence="1" type="ORF">CGXH109_LOCUS19113</name>
</gene>
<dbReference type="Proteomes" id="UP001152533">
    <property type="component" value="Unassembled WGS sequence"/>
</dbReference>
<dbReference type="AlphaFoldDB" id="A0A9W4RLJ5"/>
<dbReference type="EMBL" id="CAMGZC010000076">
    <property type="protein sequence ID" value="CAI0642844.1"/>
    <property type="molecule type" value="Genomic_DNA"/>
</dbReference>
<evidence type="ECO:0000313" key="1">
    <source>
        <dbReference type="EMBL" id="CAI0642844.1"/>
    </source>
</evidence>
<comment type="caution">
    <text evidence="1">The sequence shown here is derived from an EMBL/GenBank/DDBJ whole genome shotgun (WGS) entry which is preliminary data.</text>
</comment>
<name>A0A9W4RLJ5_9PEZI</name>
<protein>
    <submittedName>
        <fullName evidence="1">Uncharacterized protein</fullName>
    </submittedName>
</protein>
<organism evidence="1 2">
    <name type="scientific">Colletotrichum noveboracense</name>
    <dbReference type="NCBI Taxonomy" id="2664923"/>
    <lineage>
        <taxon>Eukaryota</taxon>
        <taxon>Fungi</taxon>
        <taxon>Dikarya</taxon>
        <taxon>Ascomycota</taxon>
        <taxon>Pezizomycotina</taxon>
        <taxon>Sordariomycetes</taxon>
        <taxon>Hypocreomycetidae</taxon>
        <taxon>Glomerellales</taxon>
        <taxon>Glomerellaceae</taxon>
        <taxon>Colletotrichum</taxon>
        <taxon>Colletotrichum gloeosporioides species complex</taxon>
    </lineage>
</organism>
<accession>A0A9W4RLJ5</accession>
<reference evidence="1" key="1">
    <citation type="submission" date="2022-08" db="EMBL/GenBank/DDBJ databases">
        <authorList>
            <person name="Giroux E."/>
            <person name="Giroux E."/>
        </authorList>
    </citation>
    <scope>NUCLEOTIDE SEQUENCE</scope>
    <source>
        <strain evidence="1">H1091258</strain>
    </source>
</reference>
<evidence type="ECO:0000313" key="2">
    <source>
        <dbReference type="Proteomes" id="UP001152533"/>
    </source>
</evidence>
<sequence length="152" mass="17257">MARRPHAPGFASKSVLYGTGHCSACGMWSEGPHQIDPGSWVRRSFRAAFAQASLRPCVLPWRDDGFCHLPMAAAFTPFEGDHHLRPEAAISPGMAEHLNRPDGALLFQRLRFFLTLSTRFGPSELSYQDLRTEKWQLSRPVQPQIERNERNR</sequence>
<keyword evidence="2" id="KW-1185">Reference proteome</keyword>
<proteinExistence type="predicted"/>